<dbReference type="EMBL" id="QJPJ01000005">
    <property type="protein sequence ID" value="PXZ39545.1"/>
    <property type="molecule type" value="Genomic_DNA"/>
</dbReference>
<dbReference type="Pfam" id="PF00176">
    <property type="entry name" value="SNF2-rel_dom"/>
    <property type="match status" value="1"/>
</dbReference>
<protein>
    <submittedName>
        <fullName evidence="9">DEAD/DEAH box helicase</fullName>
    </submittedName>
    <submittedName>
        <fullName evidence="8">SNF2-related protein</fullName>
    </submittedName>
</protein>
<dbReference type="EMBL" id="JAMDKF010000044">
    <property type="protein sequence ID" value="MEE6042629.1"/>
    <property type="molecule type" value="Genomic_DNA"/>
</dbReference>
<evidence type="ECO:0000256" key="3">
    <source>
        <dbReference type="ARBA" id="ARBA00022806"/>
    </source>
</evidence>
<feature type="domain" description="Helicase C-terminal" evidence="7">
    <location>
        <begin position="419"/>
        <end position="602"/>
    </location>
</feature>
<dbReference type="InterPro" id="IPR027417">
    <property type="entry name" value="P-loop_NTPase"/>
</dbReference>
<dbReference type="RefSeq" id="WP_110478459.1">
    <property type="nucleotide sequence ID" value="NZ_CP081939.1"/>
</dbReference>
<dbReference type="SMART" id="SM00487">
    <property type="entry name" value="DEXDc"/>
    <property type="match status" value="1"/>
</dbReference>
<proteinExistence type="predicted"/>
<gene>
    <name evidence="9" type="ORF">DM482_04325</name>
    <name evidence="8" type="ORF">M5S13_12255</name>
</gene>
<evidence type="ECO:0000256" key="1">
    <source>
        <dbReference type="ARBA" id="ARBA00022741"/>
    </source>
</evidence>
<name>A0AAE5TI51_AVIPA</name>
<dbReference type="CDD" id="cd18793">
    <property type="entry name" value="SF2_C_SNF"/>
    <property type="match status" value="1"/>
</dbReference>
<keyword evidence="1" id="KW-0547">Nucleotide-binding</keyword>
<evidence type="ECO:0000256" key="5">
    <source>
        <dbReference type="SAM" id="Coils"/>
    </source>
</evidence>
<dbReference type="InterPro" id="IPR038718">
    <property type="entry name" value="SNF2-like_sf"/>
</dbReference>
<keyword evidence="3 9" id="KW-0347">Helicase</keyword>
<evidence type="ECO:0000313" key="8">
    <source>
        <dbReference type="EMBL" id="MEE6042629.1"/>
    </source>
</evidence>
<dbReference type="PROSITE" id="PS51194">
    <property type="entry name" value="HELICASE_CTER"/>
    <property type="match status" value="1"/>
</dbReference>
<dbReference type="PANTHER" id="PTHR10799">
    <property type="entry name" value="SNF2/RAD54 HELICASE FAMILY"/>
    <property type="match status" value="1"/>
</dbReference>
<evidence type="ECO:0000313" key="10">
    <source>
        <dbReference type="Proteomes" id="UP000247594"/>
    </source>
</evidence>
<evidence type="ECO:0000313" key="11">
    <source>
        <dbReference type="Proteomes" id="UP001347884"/>
    </source>
</evidence>
<dbReference type="InterPro" id="IPR001650">
    <property type="entry name" value="Helicase_C-like"/>
</dbReference>
<dbReference type="Proteomes" id="UP001347884">
    <property type="component" value="Unassembled WGS sequence"/>
</dbReference>
<dbReference type="Gene3D" id="3.40.50.300">
    <property type="entry name" value="P-loop containing nucleotide triphosphate hydrolases"/>
    <property type="match status" value="1"/>
</dbReference>
<dbReference type="SUPFAM" id="SSF52540">
    <property type="entry name" value="P-loop containing nucleoside triphosphate hydrolases"/>
    <property type="match status" value="2"/>
</dbReference>
<feature type="coiled-coil region" evidence="5">
    <location>
        <begin position="330"/>
        <end position="410"/>
    </location>
</feature>
<reference evidence="8" key="3">
    <citation type="submission" date="2022-05" db="EMBL/GenBank/DDBJ databases">
        <authorList>
            <person name="Chen Y."/>
            <person name="Zhu J."/>
            <person name="Zhu K."/>
        </authorList>
    </citation>
    <scope>NUCLEOTIDE SEQUENCE</scope>
    <source>
        <strain evidence="8">AV25</strain>
    </source>
</reference>
<keyword evidence="4" id="KW-0067">ATP-binding</keyword>
<dbReference type="SMART" id="SM00490">
    <property type="entry name" value="HELICc"/>
    <property type="match status" value="1"/>
</dbReference>
<dbReference type="Gene3D" id="3.40.50.10810">
    <property type="entry name" value="Tandem AAA-ATPase domain"/>
    <property type="match status" value="1"/>
</dbReference>
<keyword evidence="5" id="KW-0175">Coiled coil</keyword>
<evidence type="ECO:0000259" key="7">
    <source>
        <dbReference type="PROSITE" id="PS51194"/>
    </source>
</evidence>
<dbReference type="InterPro" id="IPR049730">
    <property type="entry name" value="SNF2/RAD54-like_C"/>
</dbReference>
<sequence length="968" mass="111428">MHKLNGNHKILTMFTPHQAQYIAWQLQKQTTADNVEAFASTLANAQIDLNPHQIDAAIFACKNPLSRGVLLADEVGLGKTIEAGLVIAQRIAERKKHILIITPANLRKQWHQELQEKFAINSVILEKNTYSEYQKKGQFPFHQNQAIICSYEFAKQKAAELKRIAWDLVVFDEAHRLRNVYKNNSKTAQALKEALAQVSSKVLLTATPLQNSILELYGLVSFIDDKIFGDLASFKEQFGGNNPHNLAQLRHRLQYFCQRTLRRQVQAYVSYTSRLPIVQEFTPSQEESLFAESVRDYLRREESYAMPNGQRHLISMILWKLLASSRPAMVQSFTTVIQRLQNQLEEHQASFSLSDELNHDYESLDEIIDESNEENPNFNNPLSLPEKHAIQAEIEELQRYIQQAQSIQTDSKAQALLTALDTAFTRLKTLGAASKAIIFTESKRTQEYLAELLQNSPYAGENGAGIVLFNGDNNSKQAKQIYQNWLERHAGSDLITGSKTADTRAALVEYFRDQATIMIATEAGSEGINLQFCSLVVNYDLPWNPQRIEQRIGRCHRYGQKHDVVVVNFIDNTNEADRRVYELLEQKFKLFDGVFGASDEVLGSIGSGVDIEKRIAAIYRNCRTASEIQTAFEQLQAEYAEEIQETTLETRKKLLENFDEEVQSRLQGISEQTHHIKDEYTARLMQLTQSELQGYADFDGEYFVLNQLPQDLQSNSLIPLGKYTLQPNENNAHLYRISHPLAQGLIERAKQRKCPTVKLTFDYESYGKKISTLEPYRGKTGQLIVRLVNIQSPVQQEQHLIISACTTNGEILIEDDPEKLLKLPAIITKTENNIETNELLLKNLQQRQATHLQEMQDRNAVYFTQETEKLDAWADDLKNNLEQAIKNTDEQIKEMRKNARLATHLQDKIHWEEKQRELERKRKKQRRELYDQQDDIDEQRDRLIQETKASLKQKLVEEDLFVIEWEMV</sequence>
<evidence type="ECO:0000256" key="4">
    <source>
        <dbReference type="ARBA" id="ARBA00022840"/>
    </source>
</evidence>
<dbReference type="InterPro" id="IPR000330">
    <property type="entry name" value="SNF2_N"/>
</dbReference>
<dbReference type="Pfam" id="PF00271">
    <property type="entry name" value="Helicase_C"/>
    <property type="match status" value="1"/>
</dbReference>
<keyword evidence="2" id="KW-0378">Hydrolase</keyword>
<dbReference type="GO" id="GO:0005524">
    <property type="term" value="F:ATP binding"/>
    <property type="evidence" value="ECO:0007669"/>
    <property type="project" value="UniProtKB-KW"/>
</dbReference>
<dbReference type="InterPro" id="IPR014001">
    <property type="entry name" value="Helicase_ATP-bd"/>
</dbReference>
<feature type="domain" description="Helicase ATP-binding" evidence="6">
    <location>
        <begin position="60"/>
        <end position="226"/>
    </location>
</feature>
<dbReference type="GO" id="GO:0016787">
    <property type="term" value="F:hydrolase activity"/>
    <property type="evidence" value="ECO:0007669"/>
    <property type="project" value="UniProtKB-KW"/>
</dbReference>
<dbReference type="InterPro" id="IPR057342">
    <property type="entry name" value="DEXDc_RapA"/>
</dbReference>
<reference evidence="8 11" key="2">
    <citation type="journal article" date="2022" name="Front. Microbiol.">
        <title>Commensal bacteria contribute to the growth of multidrug-resistant Avibacterium paragallinarum in chickens.</title>
        <authorList>
            <person name="Zhu J."/>
            <person name="Chen Y."/>
            <person name="Wu Y."/>
            <person name="Wang Y."/>
            <person name="Zhu K."/>
        </authorList>
    </citation>
    <scope>NUCLEOTIDE SEQUENCE [LARGE SCALE GENOMIC DNA]</scope>
    <source>
        <strain evidence="8 11">AV25</strain>
    </source>
</reference>
<keyword evidence="11" id="KW-1185">Reference proteome</keyword>
<evidence type="ECO:0000313" key="9">
    <source>
        <dbReference type="EMBL" id="PXZ39545.1"/>
    </source>
</evidence>
<accession>A0AAE5TI51</accession>
<dbReference type="PROSITE" id="PS51192">
    <property type="entry name" value="HELICASE_ATP_BIND_1"/>
    <property type="match status" value="1"/>
</dbReference>
<feature type="coiled-coil region" evidence="5">
    <location>
        <begin position="874"/>
        <end position="946"/>
    </location>
</feature>
<evidence type="ECO:0000259" key="6">
    <source>
        <dbReference type="PROSITE" id="PS51192"/>
    </source>
</evidence>
<dbReference type="GO" id="GO:0004386">
    <property type="term" value="F:helicase activity"/>
    <property type="evidence" value="ECO:0007669"/>
    <property type="project" value="UniProtKB-KW"/>
</dbReference>
<comment type="caution">
    <text evidence="9">The sequence shown here is derived from an EMBL/GenBank/DDBJ whole genome shotgun (WGS) entry which is preliminary data.</text>
</comment>
<dbReference type="Proteomes" id="UP000247594">
    <property type="component" value="Unassembled WGS sequence"/>
</dbReference>
<dbReference type="CDD" id="cd18011">
    <property type="entry name" value="DEXDc_RapA"/>
    <property type="match status" value="1"/>
</dbReference>
<reference evidence="9 10" key="1">
    <citation type="submission" date="2018-06" db="EMBL/GenBank/DDBJ databases">
        <authorList>
            <person name="Teymurazov M."/>
            <person name="Kislichkina A."/>
            <person name="Abaymova A."/>
            <person name="Mukhina T."/>
            <person name="Mayskaya N."/>
            <person name="Svetoch E."/>
            <person name="Bogun A."/>
        </authorList>
    </citation>
    <scope>NUCLEOTIDE SEQUENCE [LARGE SCALE GENOMIC DNA]</scope>
    <source>
        <strain evidence="9 10">SCPM-O-B-8406</strain>
    </source>
</reference>
<evidence type="ECO:0000256" key="2">
    <source>
        <dbReference type="ARBA" id="ARBA00022801"/>
    </source>
</evidence>
<organism evidence="9 10">
    <name type="scientific">Avibacterium paragallinarum</name>
    <name type="common">Haemophilus gallinarum</name>
    <dbReference type="NCBI Taxonomy" id="728"/>
    <lineage>
        <taxon>Bacteria</taxon>
        <taxon>Pseudomonadati</taxon>
        <taxon>Pseudomonadota</taxon>
        <taxon>Gammaproteobacteria</taxon>
        <taxon>Pasteurellales</taxon>
        <taxon>Pasteurellaceae</taxon>
        <taxon>Avibacterium</taxon>
    </lineage>
</organism>
<dbReference type="AlphaFoldDB" id="A0AAE5TI51"/>